<dbReference type="AlphaFoldDB" id="A0A816SJG2"/>
<dbReference type="EMBL" id="CAJNRG010006282">
    <property type="protein sequence ID" value="CAF2084521.1"/>
    <property type="molecule type" value="Genomic_DNA"/>
</dbReference>
<evidence type="ECO:0000313" key="2">
    <source>
        <dbReference type="Proteomes" id="UP000663887"/>
    </source>
</evidence>
<evidence type="ECO:0000313" key="1">
    <source>
        <dbReference type="EMBL" id="CAF2084521.1"/>
    </source>
</evidence>
<comment type="caution">
    <text evidence="1">The sequence shown here is derived from an EMBL/GenBank/DDBJ whole genome shotgun (WGS) entry which is preliminary data.</text>
</comment>
<sequence length="144" mass="17063">MKNLLGSTDRLLKKFDKQINEPGVLNVNSVIIFGYVEKESGNITIVWSEKLLGYEILYNTEFDDLSYFKYTLFITEEESNYYKELMNQFSVKMEDYNEDDRIEVYLDYSEEIIAPVVKKLEEGLRQEIIKFGQKIIPFPMNKIK</sequence>
<gene>
    <name evidence="1" type="ORF">XDN619_LOCUS15430</name>
</gene>
<reference evidence="1" key="1">
    <citation type="submission" date="2021-02" db="EMBL/GenBank/DDBJ databases">
        <authorList>
            <person name="Nowell W R."/>
        </authorList>
    </citation>
    <scope>NUCLEOTIDE SEQUENCE</scope>
</reference>
<organism evidence="1 2">
    <name type="scientific">Rotaria magnacalcarata</name>
    <dbReference type="NCBI Taxonomy" id="392030"/>
    <lineage>
        <taxon>Eukaryota</taxon>
        <taxon>Metazoa</taxon>
        <taxon>Spiralia</taxon>
        <taxon>Gnathifera</taxon>
        <taxon>Rotifera</taxon>
        <taxon>Eurotatoria</taxon>
        <taxon>Bdelloidea</taxon>
        <taxon>Philodinida</taxon>
        <taxon>Philodinidae</taxon>
        <taxon>Rotaria</taxon>
    </lineage>
</organism>
<dbReference type="Proteomes" id="UP000663887">
    <property type="component" value="Unassembled WGS sequence"/>
</dbReference>
<accession>A0A816SJG2</accession>
<name>A0A816SJG2_9BILA</name>
<proteinExistence type="predicted"/>
<protein>
    <submittedName>
        <fullName evidence="1">Uncharacterized protein</fullName>
    </submittedName>
</protein>